<protein>
    <submittedName>
        <fullName evidence="2">Uncharacterized protein</fullName>
    </submittedName>
</protein>
<keyword evidence="1" id="KW-0732">Signal</keyword>
<accession>A0A0J8B3S9</accession>
<feature type="chain" id="PRO_5005294104" evidence="1">
    <location>
        <begin position="18"/>
        <end position="209"/>
    </location>
</feature>
<keyword evidence="3" id="KW-1185">Reference proteome</keyword>
<dbReference type="EMBL" id="KQ090446">
    <property type="protein sequence ID" value="KMS95641.1"/>
    <property type="molecule type" value="Genomic_DNA"/>
</dbReference>
<organism evidence="2 3">
    <name type="scientific">Beta vulgaris subsp. vulgaris</name>
    <name type="common">Beet</name>
    <dbReference type="NCBI Taxonomy" id="3555"/>
    <lineage>
        <taxon>Eukaryota</taxon>
        <taxon>Viridiplantae</taxon>
        <taxon>Streptophyta</taxon>
        <taxon>Embryophyta</taxon>
        <taxon>Tracheophyta</taxon>
        <taxon>Spermatophyta</taxon>
        <taxon>Magnoliopsida</taxon>
        <taxon>eudicotyledons</taxon>
        <taxon>Gunneridae</taxon>
        <taxon>Pentapetalae</taxon>
        <taxon>Caryophyllales</taxon>
        <taxon>Chenopodiaceae</taxon>
        <taxon>Betoideae</taxon>
        <taxon>Beta</taxon>
    </lineage>
</organism>
<dbReference type="AlphaFoldDB" id="A0A0J8B3S9"/>
<evidence type="ECO:0000313" key="2">
    <source>
        <dbReference type="EMBL" id="KMS95641.1"/>
    </source>
</evidence>
<feature type="signal peptide" evidence="1">
    <location>
        <begin position="1"/>
        <end position="17"/>
    </location>
</feature>
<dbReference type="Proteomes" id="UP000035740">
    <property type="component" value="Unassembled WGS sequence"/>
</dbReference>
<name>A0A0J8B3S9_BETVV</name>
<evidence type="ECO:0000313" key="3">
    <source>
        <dbReference type="Proteomes" id="UP000035740"/>
    </source>
</evidence>
<gene>
    <name evidence="2" type="ORF">BVRB_006160</name>
</gene>
<dbReference type="OrthoDB" id="1664006at2759"/>
<proteinExistence type="predicted"/>
<evidence type="ECO:0000256" key="1">
    <source>
        <dbReference type="SAM" id="SignalP"/>
    </source>
</evidence>
<reference evidence="2 3" key="1">
    <citation type="journal article" date="2014" name="Nature">
        <title>The genome of the recently domesticated crop plant sugar beet (Beta vulgaris).</title>
        <authorList>
            <person name="Dohm J.C."/>
            <person name="Minoche A.E."/>
            <person name="Holtgrawe D."/>
            <person name="Capella-Gutierrez S."/>
            <person name="Zakrzewski F."/>
            <person name="Tafer H."/>
            <person name="Rupp O."/>
            <person name="Sorensen T.R."/>
            <person name="Stracke R."/>
            <person name="Reinhardt R."/>
            <person name="Goesmann A."/>
            <person name="Kraft T."/>
            <person name="Schulz B."/>
            <person name="Stadler P.F."/>
            <person name="Schmidt T."/>
            <person name="Gabaldon T."/>
            <person name="Lehrach H."/>
            <person name="Weisshaar B."/>
            <person name="Himmelbauer H."/>
        </authorList>
    </citation>
    <scope>NUCLEOTIDE SEQUENCE [LARGE SCALE GENOMIC DNA]</scope>
    <source>
        <tissue evidence="2">Taproot</tissue>
    </source>
</reference>
<sequence>MGTKTLAFIMVLCSSLGVHYTIRGREYFKQELQWDEQFKLMNKPSVKTFKTKHGDLYDCVDFNKRPESDHPLLKNHSSHTQFIIESGRAKISVKLINGDDENPADVYGLISGRYGIHSEYILFYRPARHYIDIKPGANIPLTMSELLLPEKTITLEIKAYLMDYDFFSYDDEIANGKVIFLVKAAGETDTKIIVGKYGSIEVNVLWATT</sequence>
<dbReference type="Gramene" id="KMS95641">
    <property type="protein sequence ID" value="KMS95641"/>
    <property type="gene ID" value="BVRB_006160"/>
</dbReference>